<sequence>MIKNEAEILLPILKTYANRWISHKAQIQKIRHGLSQSQDQCKVIKKRLHPLLEADALSELPSHKLSTLLSLIHLVEDSTTDISISANDGSLELEELERFFDDILTSLKVDNEAADGSNANGSKGTRQSKFNSASRRSSLPNKSQGPHMSGYHSRMTLSRGDHFQSEMDFTLERPEEHMKRREQYAEIVSELEMMLKESQRQCSQVSTTLRVSLNELIKSTDSNEWQSMTNSMCNHLGESLSAVCQALEATLGEVKSAGMLLMENDKQIEGFEEQLNALATTLVEARKDYHQKVQDMSEKIRRLRDRKSNLQDELRQERAIAEKRSSEQARYFNV</sequence>
<keyword evidence="1" id="KW-0175">Coiled coil</keyword>
<evidence type="ECO:0000313" key="4">
    <source>
        <dbReference type="Proteomes" id="UP000023152"/>
    </source>
</evidence>
<feature type="compositionally biased region" description="Polar residues" evidence="2">
    <location>
        <begin position="117"/>
        <end position="146"/>
    </location>
</feature>
<evidence type="ECO:0000256" key="1">
    <source>
        <dbReference type="SAM" id="Coils"/>
    </source>
</evidence>
<evidence type="ECO:0000256" key="2">
    <source>
        <dbReference type="SAM" id="MobiDB-lite"/>
    </source>
</evidence>
<reference evidence="3 4" key="1">
    <citation type="journal article" date="2013" name="Curr. Biol.">
        <title>The Genome of the Foraminiferan Reticulomyxa filosa.</title>
        <authorList>
            <person name="Glockner G."/>
            <person name="Hulsmann N."/>
            <person name="Schleicher M."/>
            <person name="Noegel A.A."/>
            <person name="Eichinger L."/>
            <person name="Gallinger C."/>
            <person name="Pawlowski J."/>
            <person name="Sierra R."/>
            <person name="Euteneuer U."/>
            <person name="Pillet L."/>
            <person name="Moustafa A."/>
            <person name="Platzer M."/>
            <person name="Groth M."/>
            <person name="Szafranski K."/>
            <person name="Schliwa M."/>
        </authorList>
    </citation>
    <scope>NUCLEOTIDE SEQUENCE [LARGE SCALE GENOMIC DNA]</scope>
</reference>
<protein>
    <submittedName>
        <fullName evidence="3">Uncharacterized protein</fullName>
    </submittedName>
</protein>
<dbReference type="EMBL" id="ASPP01015531">
    <property type="protein sequence ID" value="ETO18084.1"/>
    <property type="molecule type" value="Genomic_DNA"/>
</dbReference>
<evidence type="ECO:0000313" key="3">
    <source>
        <dbReference type="EMBL" id="ETO18084.1"/>
    </source>
</evidence>
<gene>
    <name evidence="3" type="ORF">RFI_19207</name>
</gene>
<feature type="coiled-coil region" evidence="1">
    <location>
        <begin position="268"/>
        <end position="324"/>
    </location>
</feature>
<proteinExistence type="predicted"/>
<dbReference type="Proteomes" id="UP000023152">
    <property type="component" value="Unassembled WGS sequence"/>
</dbReference>
<feature type="non-terminal residue" evidence="3">
    <location>
        <position position="334"/>
    </location>
</feature>
<organism evidence="3 4">
    <name type="scientific">Reticulomyxa filosa</name>
    <dbReference type="NCBI Taxonomy" id="46433"/>
    <lineage>
        <taxon>Eukaryota</taxon>
        <taxon>Sar</taxon>
        <taxon>Rhizaria</taxon>
        <taxon>Retaria</taxon>
        <taxon>Foraminifera</taxon>
        <taxon>Monothalamids</taxon>
        <taxon>Reticulomyxidae</taxon>
        <taxon>Reticulomyxa</taxon>
    </lineage>
</organism>
<keyword evidence="4" id="KW-1185">Reference proteome</keyword>
<comment type="caution">
    <text evidence="3">The sequence shown here is derived from an EMBL/GenBank/DDBJ whole genome shotgun (WGS) entry which is preliminary data.</text>
</comment>
<name>X6MW74_RETFI</name>
<feature type="region of interest" description="Disordered" evidence="2">
    <location>
        <begin position="113"/>
        <end position="154"/>
    </location>
</feature>
<accession>X6MW74</accession>
<dbReference type="AlphaFoldDB" id="X6MW74"/>